<dbReference type="AlphaFoldDB" id="A0A915PVW8"/>
<feature type="compositionally biased region" description="Basic and acidic residues" evidence="1">
    <location>
        <begin position="71"/>
        <end position="83"/>
    </location>
</feature>
<keyword evidence="2" id="KW-1185">Reference proteome</keyword>
<proteinExistence type="predicted"/>
<feature type="compositionally biased region" description="Basic and acidic residues" evidence="1">
    <location>
        <begin position="10"/>
        <end position="21"/>
    </location>
</feature>
<dbReference type="WBParaSite" id="sdigi.contig376.g7863.t1">
    <property type="protein sequence ID" value="sdigi.contig376.g7863.t1"/>
    <property type="gene ID" value="sdigi.contig376.g7863"/>
</dbReference>
<evidence type="ECO:0000313" key="3">
    <source>
        <dbReference type="WBParaSite" id="sdigi.contig376.g7863.t1"/>
    </source>
</evidence>
<accession>A0A915PVW8</accession>
<dbReference type="PANTHER" id="PTHR31128">
    <property type="entry name" value="PROTEIN CBR-CLEC-135-RELATED"/>
    <property type="match status" value="1"/>
</dbReference>
<reference evidence="3" key="1">
    <citation type="submission" date="2022-11" db="UniProtKB">
        <authorList>
            <consortium name="WormBaseParasite"/>
        </authorList>
    </citation>
    <scope>IDENTIFICATION</scope>
</reference>
<feature type="region of interest" description="Disordered" evidence="1">
    <location>
        <begin position="71"/>
        <end position="96"/>
    </location>
</feature>
<name>A0A915PVW8_9BILA</name>
<evidence type="ECO:0000313" key="2">
    <source>
        <dbReference type="Proteomes" id="UP000887581"/>
    </source>
</evidence>
<feature type="region of interest" description="Disordered" evidence="1">
    <location>
        <begin position="1"/>
        <end position="29"/>
    </location>
</feature>
<organism evidence="2 3">
    <name type="scientific">Setaria digitata</name>
    <dbReference type="NCBI Taxonomy" id="48799"/>
    <lineage>
        <taxon>Eukaryota</taxon>
        <taxon>Metazoa</taxon>
        <taxon>Ecdysozoa</taxon>
        <taxon>Nematoda</taxon>
        <taxon>Chromadorea</taxon>
        <taxon>Rhabditida</taxon>
        <taxon>Spirurina</taxon>
        <taxon>Spiruromorpha</taxon>
        <taxon>Filarioidea</taxon>
        <taxon>Setariidae</taxon>
        <taxon>Setaria</taxon>
    </lineage>
</organism>
<evidence type="ECO:0000256" key="1">
    <source>
        <dbReference type="SAM" id="MobiDB-lite"/>
    </source>
</evidence>
<protein>
    <submittedName>
        <fullName evidence="3">SH2 domain-containing protein</fullName>
    </submittedName>
</protein>
<dbReference type="Proteomes" id="UP000887581">
    <property type="component" value="Unplaced"/>
</dbReference>
<sequence>MTNEIPVFDDNMKNFDDKESDSSPSPPSYAVFEDEHGNLVNRALNVAWPARPCKGRYSLNEYRERKQRFREYNRKSEKNKEYVKGQGKQSDASHARVSTKIRNNSNIYVGARPISSLRSILRPRKFCLFYMRPESINSLNQMPIKMPLMLAYMSSSGTVYNFSFKEYQHSTETFWQVDLSSIRGPEQPIFRSIAALVDYYQSFVINEVNGKSEIFPVEE</sequence>